<dbReference type="AlphaFoldDB" id="A0A315ZQL0"/>
<dbReference type="EMBL" id="QGDQ01000034">
    <property type="protein sequence ID" value="PWJ47875.1"/>
    <property type="molecule type" value="Genomic_DNA"/>
</dbReference>
<reference evidence="2 3" key="1">
    <citation type="submission" date="2018-03" db="EMBL/GenBank/DDBJ databases">
        <title>Genomic Encyclopedia of Archaeal and Bacterial Type Strains, Phase II (KMG-II): from individual species to whole genera.</title>
        <authorList>
            <person name="Goeker M."/>
        </authorList>
    </citation>
    <scope>NUCLEOTIDE SEQUENCE [LARGE SCALE GENOMIC DNA]</scope>
    <source>
        <strain evidence="2 3">DSM 44889</strain>
    </source>
</reference>
<comment type="caution">
    <text evidence="2">The sequence shown here is derived from an EMBL/GenBank/DDBJ whole genome shotgun (WGS) entry which is preliminary data.</text>
</comment>
<sequence>MSSGSWQLVPSRAHSGAVLPPPSQASPDETCSRPHHIENQQWPACQCQLCMDEYICPAALSRIGRALALIAAVGLAAIAVGSL</sequence>
<dbReference type="Proteomes" id="UP000245469">
    <property type="component" value="Unassembled WGS sequence"/>
</dbReference>
<name>A0A315ZQL0_9ACTN</name>
<accession>A0A315ZQL0</accession>
<proteinExistence type="predicted"/>
<evidence type="ECO:0000313" key="3">
    <source>
        <dbReference type="Proteomes" id="UP000245469"/>
    </source>
</evidence>
<evidence type="ECO:0000256" key="1">
    <source>
        <dbReference type="SAM" id="MobiDB-lite"/>
    </source>
</evidence>
<protein>
    <submittedName>
        <fullName evidence="2">Uncharacterized protein</fullName>
    </submittedName>
</protein>
<organism evidence="2 3">
    <name type="scientific">Quadrisphaera granulorum</name>
    <dbReference type="NCBI Taxonomy" id="317664"/>
    <lineage>
        <taxon>Bacteria</taxon>
        <taxon>Bacillati</taxon>
        <taxon>Actinomycetota</taxon>
        <taxon>Actinomycetes</taxon>
        <taxon>Kineosporiales</taxon>
        <taxon>Kineosporiaceae</taxon>
        <taxon>Quadrisphaera</taxon>
    </lineage>
</organism>
<evidence type="ECO:0000313" key="2">
    <source>
        <dbReference type="EMBL" id="PWJ47875.1"/>
    </source>
</evidence>
<keyword evidence="3" id="KW-1185">Reference proteome</keyword>
<gene>
    <name evidence="2" type="ORF">BXY45_13450</name>
</gene>
<feature type="region of interest" description="Disordered" evidence="1">
    <location>
        <begin position="1"/>
        <end position="34"/>
    </location>
</feature>